<reference evidence="8" key="3">
    <citation type="submission" date="2017-08" db="EMBL/GenBank/DDBJ databases">
        <title>Trichoderma gamsii strain T6085, whole genome shotgun sequencing project.</title>
        <authorList>
            <person name="Baroncelli R."/>
        </authorList>
    </citation>
    <scope>NUCLEOTIDE SEQUENCE</scope>
    <source>
        <strain evidence="8">T6085</strain>
    </source>
</reference>
<dbReference type="Proteomes" id="UP000236546">
    <property type="component" value="Unassembled WGS sequence"/>
</dbReference>
<evidence type="ECO:0000313" key="10">
    <source>
        <dbReference type="Proteomes" id="UP000236546"/>
    </source>
</evidence>
<organism evidence="8 9">
    <name type="scientific">Trichoderma gamsii</name>
    <dbReference type="NCBI Taxonomy" id="398673"/>
    <lineage>
        <taxon>Eukaryota</taxon>
        <taxon>Fungi</taxon>
        <taxon>Dikarya</taxon>
        <taxon>Ascomycota</taxon>
        <taxon>Pezizomycotina</taxon>
        <taxon>Sordariomycetes</taxon>
        <taxon>Hypocreomycetidae</taxon>
        <taxon>Hypocreales</taxon>
        <taxon>Hypocreaceae</taxon>
        <taxon>Trichoderma</taxon>
    </lineage>
</organism>
<evidence type="ECO:0000256" key="6">
    <source>
        <dbReference type="SAM" id="Phobius"/>
    </source>
</evidence>
<evidence type="ECO:0000313" key="7">
    <source>
        <dbReference type="EMBL" id="PNP42520.1"/>
    </source>
</evidence>
<feature type="compositionally biased region" description="Low complexity" evidence="5">
    <location>
        <begin position="242"/>
        <end position="258"/>
    </location>
</feature>
<proteinExistence type="predicted"/>
<gene>
    <name evidence="8" type="ORF">TGAM01_v203731</name>
    <name evidence="7" type="ORF">TGAMA5MH_05261</name>
</gene>
<reference evidence="8 9" key="1">
    <citation type="journal article" date="2016" name="Genome Announc.">
        <title>Draft Whole-Genome Sequence of Trichoderma gamsii T6085, a Promising Biocontrol Agent of Fusarium Head Blight on Wheat.</title>
        <authorList>
            <person name="Baroncelli R."/>
            <person name="Zapparata A."/>
            <person name="Piaggeschi G."/>
            <person name="Sarrocco S."/>
            <person name="Vannacci G."/>
        </authorList>
    </citation>
    <scope>NUCLEOTIDE SEQUENCE [LARGE SCALE GENOMIC DNA]</scope>
    <source>
        <strain evidence="8 9">T6085</strain>
    </source>
</reference>
<evidence type="ECO:0000313" key="8">
    <source>
        <dbReference type="EMBL" id="PON27350.1"/>
    </source>
</evidence>
<evidence type="ECO:0000256" key="3">
    <source>
        <dbReference type="ARBA" id="ARBA00022989"/>
    </source>
</evidence>
<dbReference type="EMBL" id="JPDN02000010">
    <property type="protein sequence ID" value="PON27350.1"/>
    <property type="molecule type" value="Genomic_DNA"/>
</dbReference>
<reference evidence="7 10" key="2">
    <citation type="submission" date="2017-02" db="EMBL/GenBank/DDBJ databases">
        <title>Genomes of Trichoderma spp. with biocontrol activity.</title>
        <authorList>
            <person name="Gardiner D."/>
            <person name="Kazan K."/>
            <person name="Vos C."/>
            <person name="Harvey P."/>
        </authorList>
    </citation>
    <scope>NUCLEOTIDE SEQUENCE [LARGE SCALE GENOMIC DNA]</scope>
    <source>
        <strain evidence="7 10">A5MH</strain>
    </source>
</reference>
<keyword evidence="3 6" id="KW-1133">Transmembrane helix</keyword>
<dbReference type="PANTHER" id="PTHR15549">
    <property type="entry name" value="PAIRED IMMUNOGLOBULIN-LIKE TYPE 2 RECEPTOR"/>
    <property type="match status" value="1"/>
</dbReference>
<protein>
    <recommendedName>
        <fullName evidence="11">Peptidase A1 domain-containing protein</fullName>
    </recommendedName>
</protein>
<dbReference type="RefSeq" id="XP_018660698.1">
    <property type="nucleotide sequence ID" value="XM_018805980.1"/>
</dbReference>
<evidence type="ECO:0000256" key="1">
    <source>
        <dbReference type="ARBA" id="ARBA00004167"/>
    </source>
</evidence>
<keyword evidence="9" id="KW-1185">Reference proteome</keyword>
<evidence type="ECO:0000256" key="2">
    <source>
        <dbReference type="ARBA" id="ARBA00022692"/>
    </source>
</evidence>
<feature type="region of interest" description="Disordered" evidence="5">
    <location>
        <begin position="223"/>
        <end position="261"/>
    </location>
</feature>
<dbReference type="EMBL" id="MTYH01000050">
    <property type="protein sequence ID" value="PNP42520.1"/>
    <property type="molecule type" value="Genomic_DNA"/>
</dbReference>
<feature type="region of interest" description="Disordered" evidence="5">
    <location>
        <begin position="1"/>
        <end position="85"/>
    </location>
</feature>
<dbReference type="AlphaFoldDB" id="A0A0W7VMI6"/>
<feature type="region of interest" description="Disordered" evidence="5">
    <location>
        <begin position="356"/>
        <end position="391"/>
    </location>
</feature>
<name>A0A0W7VMI6_9HYPO</name>
<dbReference type="GO" id="GO:0016020">
    <property type="term" value="C:membrane"/>
    <property type="evidence" value="ECO:0007669"/>
    <property type="project" value="UniProtKB-SubCell"/>
</dbReference>
<comment type="caution">
    <text evidence="8">The sequence shown here is derived from an EMBL/GenBank/DDBJ whole genome shotgun (WGS) entry which is preliminary data.</text>
</comment>
<keyword evidence="4 6" id="KW-0472">Membrane</keyword>
<dbReference type="STRING" id="398673.A0A0W7VMI6"/>
<dbReference type="InterPro" id="IPR051694">
    <property type="entry name" value="Immunoregulatory_rcpt-like"/>
</dbReference>
<feature type="transmembrane region" description="Helical" evidence="6">
    <location>
        <begin position="268"/>
        <end position="292"/>
    </location>
</feature>
<sequence length="423" mass="45047">MASPVSRGAATSIPPNNVPNAASPTNSLSGGSLNGHDNGNGGAQKDSSSSMDILPHEMPTSSFDILPNPSSTPTPSNPGILPPTSTTVISFNNTASFGPNLTDRVFYTEYRAKTFAWKYDSSHTNLVNISWYGTNITGKPFNVSQATVIASAEFNGSTSPEFMKLSDFNAVLNLTAPKVIPWYEKEMVVKISWTTQDEEQGFSQSGVFTVARSDDRSFSAADFTRNVTKAEQDRQGFESITSQGSQSTPRPSGSSSKSSGGGGLSTGAIVGIAVACSVVGITLLAGLVWFLLRRRRRRSMGEGYKATRQTTNSFTAVKEARPSVAESPIIVSPFSDDGEARGFSHSNIAIALPQRGSTPRAVPAINDEGSRDRPESAASGNRSRGGIAHLVEDGMTEADILRLEEEERHLDAEIERAARRGSS</sequence>
<comment type="subcellular location">
    <subcellularLocation>
        <location evidence="1">Membrane</location>
        <topology evidence="1">Single-pass membrane protein</topology>
    </subcellularLocation>
</comment>
<evidence type="ECO:0000256" key="4">
    <source>
        <dbReference type="ARBA" id="ARBA00023136"/>
    </source>
</evidence>
<dbReference type="GO" id="GO:0071944">
    <property type="term" value="C:cell periphery"/>
    <property type="evidence" value="ECO:0007669"/>
    <property type="project" value="UniProtKB-ARBA"/>
</dbReference>
<feature type="compositionally biased region" description="Polar residues" evidence="5">
    <location>
        <begin position="13"/>
        <end position="37"/>
    </location>
</feature>
<evidence type="ECO:0000256" key="5">
    <source>
        <dbReference type="SAM" id="MobiDB-lite"/>
    </source>
</evidence>
<keyword evidence="2 6" id="KW-0812">Transmembrane</keyword>
<evidence type="ECO:0008006" key="11">
    <source>
        <dbReference type="Google" id="ProtNLM"/>
    </source>
</evidence>
<dbReference type="GeneID" id="29986063"/>
<accession>A0A0W7VMI6</accession>
<dbReference type="OrthoDB" id="5240751at2759"/>
<evidence type="ECO:0000313" key="9">
    <source>
        <dbReference type="Proteomes" id="UP000054821"/>
    </source>
</evidence>
<dbReference type="Proteomes" id="UP000054821">
    <property type="component" value="Unassembled WGS sequence"/>
</dbReference>